<evidence type="ECO:0000313" key="2">
    <source>
        <dbReference type="Proteomes" id="UP001420932"/>
    </source>
</evidence>
<accession>A0AAP0NWJ3</accession>
<dbReference type="EMBL" id="JBBNAF010000008">
    <property type="protein sequence ID" value="KAK9121673.1"/>
    <property type="molecule type" value="Genomic_DNA"/>
</dbReference>
<reference evidence="1 2" key="1">
    <citation type="submission" date="2024-01" db="EMBL/GenBank/DDBJ databases">
        <title>Genome assemblies of Stephania.</title>
        <authorList>
            <person name="Yang L."/>
        </authorList>
    </citation>
    <scope>NUCLEOTIDE SEQUENCE [LARGE SCALE GENOMIC DNA]</scope>
    <source>
        <strain evidence="1">YNDBR</strain>
        <tissue evidence="1">Leaf</tissue>
    </source>
</reference>
<dbReference type="AlphaFoldDB" id="A0AAP0NWJ3"/>
<sequence>MQFILMRPDTLPTVTIELAGFWLMKQTLWSEQAQLDGIVLLRSSGGNLVRNGGSTAKAVAVLHGPLLRLDQSRNSSKQDKLKEIGVANRDLAESYVVIFNFKEASSHCAKALDINKAQ</sequence>
<name>A0AAP0NWJ3_9MAGN</name>
<proteinExistence type="predicted"/>
<gene>
    <name evidence="1" type="ORF">Syun_019290</name>
</gene>
<evidence type="ECO:0000313" key="1">
    <source>
        <dbReference type="EMBL" id="KAK9121673.1"/>
    </source>
</evidence>
<organism evidence="1 2">
    <name type="scientific">Stephania yunnanensis</name>
    <dbReference type="NCBI Taxonomy" id="152371"/>
    <lineage>
        <taxon>Eukaryota</taxon>
        <taxon>Viridiplantae</taxon>
        <taxon>Streptophyta</taxon>
        <taxon>Embryophyta</taxon>
        <taxon>Tracheophyta</taxon>
        <taxon>Spermatophyta</taxon>
        <taxon>Magnoliopsida</taxon>
        <taxon>Ranunculales</taxon>
        <taxon>Menispermaceae</taxon>
        <taxon>Menispermoideae</taxon>
        <taxon>Cissampelideae</taxon>
        <taxon>Stephania</taxon>
    </lineage>
</organism>
<dbReference type="Proteomes" id="UP001420932">
    <property type="component" value="Unassembled WGS sequence"/>
</dbReference>
<comment type="caution">
    <text evidence="1">The sequence shown here is derived from an EMBL/GenBank/DDBJ whole genome shotgun (WGS) entry which is preliminary data.</text>
</comment>
<keyword evidence="2" id="KW-1185">Reference proteome</keyword>
<protein>
    <submittedName>
        <fullName evidence="1">Uncharacterized protein</fullName>
    </submittedName>
</protein>